<dbReference type="EMBL" id="GGEC01080310">
    <property type="protein sequence ID" value="MBX60794.1"/>
    <property type="molecule type" value="Transcribed_RNA"/>
</dbReference>
<accession>A0A2P2Q1D4</accession>
<name>A0A2P2Q1D4_RHIMU</name>
<organism evidence="1">
    <name type="scientific">Rhizophora mucronata</name>
    <name type="common">Asiatic mangrove</name>
    <dbReference type="NCBI Taxonomy" id="61149"/>
    <lineage>
        <taxon>Eukaryota</taxon>
        <taxon>Viridiplantae</taxon>
        <taxon>Streptophyta</taxon>
        <taxon>Embryophyta</taxon>
        <taxon>Tracheophyta</taxon>
        <taxon>Spermatophyta</taxon>
        <taxon>Magnoliopsida</taxon>
        <taxon>eudicotyledons</taxon>
        <taxon>Gunneridae</taxon>
        <taxon>Pentapetalae</taxon>
        <taxon>rosids</taxon>
        <taxon>fabids</taxon>
        <taxon>Malpighiales</taxon>
        <taxon>Rhizophoraceae</taxon>
        <taxon>Rhizophora</taxon>
    </lineage>
</organism>
<protein>
    <submittedName>
        <fullName evidence="1">Uncharacterized protein</fullName>
    </submittedName>
</protein>
<proteinExistence type="predicted"/>
<evidence type="ECO:0000313" key="1">
    <source>
        <dbReference type="EMBL" id="MBX60794.1"/>
    </source>
</evidence>
<reference evidence="1" key="1">
    <citation type="submission" date="2018-02" db="EMBL/GenBank/DDBJ databases">
        <title>Rhizophora mucronata_Transcriptome.</title>
        <authorList>
            <person name="Meera S.P."/>
            <person name="Sreeshan A."/>
            <person name="Augustine A."/>
        </authorList>
    </citation>
    <scope>NUCLEOTIDE SEQUENCE</scope>
    <source>
        <tissue evidence="1">Leaf</tissue>
    </source>
</reference>
<sequence length="36" mass="4014">MFSVLISARTIPLLKLFHFHLAKFVLPVTTALTSSL</sequence>
<dbReference type="AlphaFoldDB" id="A0A2P2Q1D4"/>